<protein>
    <submittedName>
        <fullName evidence="1">Uncharacterized protein</fullName>
    </submittedName>
</protein>
<proteinExistence type="predicted"/>
<comment type="caution">
    <text evidence="1">The sequence shown here is derived from an EMBL/GenBank/DDBJ whole genome shotgun (WGS) entry which is preliminary data.</text>
</comment>
<organism evidence="1 2">
    <name type="scientific">Ensete ventricosum</name>
    <name type="common">Abyssinian banana</name>
    <name type="synonym">Musa ensete</name>
    <dbReference type="NCBI Taxonomy" id="4639"/>
    <lineage>
        <taxon>Eukaryota</taxon>
        <taxon>Viridiplantae</taxon>
        <taxon>Streptophyta</taxon>
        <taxon>Embryophyta</taxon>
        <taxon>Tracheophyta</taxon>
        <taxon>Spermatophyta</taxon>
        <taxon>Magnoliopsida</taxon>
        <taxon>Liliopsida</taxon>
        <taxon>Zingiberales</taxon>
        <taxon>Musaceae</taxon>
        <taxon>Ensete</taxon>
    </lineage>
</organism>
<dbReference type="AlphaFoldDB" id="A0A427AS35"/>
<dbReference type="Proteomes" id="UP000287651">
    <property type="component" value="Unassembled WGS sequence"/>
</dbReference>
<dbReference type="EMBL" id="AMZH03001507">
    <property type="protein sequence ID" value="RRT79051.1"/>
    <property type="molecule type" value="Genomic_DNA"/>
</dbReference>
<evidence type="ECO:0000313" key="2">
    <source>
        <dbReference type="Proteomes" id="UP000287651"/>
    </source>
</evidence>
<gene>
    <name evidence="1" type="ORF">B296_00017510</name>
</gene>
<accession>A0A427AS35</accession>
<reference evidence="1 2" key="1">
    <citation type="journal article" date="2014" name="Agronomy (Basel)">
        <title>A Draft Genome Sequence for Ensete ventricosum, the Drought-Tolerant Tree Against Hunger.</title>
        <authorList>
            <person name="Harrison J."/>
            <person name="Moore K.A."/>
            <person name="Paszkiewicz K."/>
            <person name="Jones T."/>
            <person name="Grant M."/>
            <person name="Ambacheew D."/>
            <person name="Muzemil S."/>
            <person name="Studholme D.J."/>
        </authorList>
    </citation>
    <scope>NUCLEOTIDE SEQUENCE [LARGE SCALE GENOMIC DNA]</scope>
</reference>
<sequence length="56" mass="6489">MLGRDRVTKFLIQEIVGITIGDYVKKACHMLCYILHKYGIFLIAEIVLPFDCTRKT</sequence>
<name>A0A427AS35_ENSVE</name>
<evidence type="ECO:0000313" key="1">
    <source>
        <dbReference type="EMBL" id="RRT79051.1"/>
    </source>
</evidence>